<dbReference type="AlphaFoldDB" id="A0A0F9IV39"/>
<dbReference type="EMBL" id="LAZR01013035">
    <property type="protein sequence ID" value="KKM23884.1"/>
    <property type="molecule type" value="Genomic_DNA"/>
</dbReference>
<reference evidence="1" key="1">
    <citation type="journal article" date="2015" name="Nature">
        <title>Complex archaea that bridge the gap between prokaryotes and eukaryotes.</title>
        <authorList>
            <person name="Spang A."/>
            <person name="Saw J.H."/>
            <person name="Jorgensen S.L."/>
            <person name="Zaremba-Niedzwiedzka K."/>
            <person name="Martijn J."/>
            <person name="Lind A.E."/>
            <person name="van Eijk R."/>
            <person name="Schleper C."/>
            <person name="Guy L."/>
            <person name="Ettema T.J."/>
        </authorList>
    </citation>
    <scope>NUCLEOTIDE SEQUENCE</scope>
</reference>
<protein>
    <submittedName>
        <fullName evidence="1">Uncharacterized protein</fullName>
    </submittedName>
</protein>
<gene>
    <name evidence="1" type="ORF">LCGC14_1610670</name>
</gene>
<organism evidence="1">
    <name type="scientific">marine sediment metagenome</name>
    <dbReference type="NCBI Taxonomy" id="412755"/>
    <lineage>
        <taxon>unclassified sequences</taxon>
        <taxon>metagenomes</taxon>
        <taxon>ecological metagenomes</taxon>
    </lineage>
</organism>
<sequence length="84" mass="9937">MWYENAYNTKLLHRNLAFPLLRRLTEVGDSLAKRVFTEEIAKRLESGSPSVVRFLIEEKYFHYAINYIILKHPFYGLIEGLKGF</sequence>
<name>A0A0F9IV39_9ZZZZ</name>
<accession>A0A0F9IV39</accession>
<evidence type="ECO:0000313" key="1">
    <source>
        <dbReference type="EMBL" id="KKM23884.1"/>
    </source>
</evidence>
<proteinExistence type="predicted"/>
<comment type="caution">
    <text evidence="1">The sequence shown here is derived from an EMBL/GenBank/DDBJ whole genome shotgun (WGS) entry which is preliminary data.</text>
</comment>